<dbReference type="Proteomes" id="UP001165289">
    <property type="component" value="Unassembled WGS sequence"/>
</dbReference>
<feature type="coiled-coil region" evidence="1">
    <location>
        <begin position="288"/>
        <end position="420"/>
    </location>
</feature>
<organism evidence="3 4">
    <name type="scientific">Oopsacas minuta</name>
    <dbReference type="NCBI Taxonomy" id="111878"/>
    <lineage>
        <taxon>Eukaryota</taxon>
        <taxon>Metazoa</taxon>
        <taxon>Porifera</taxon>
        <taxon>Hexactinellida</taxon>
        <taxon>Hexasterophora</taxon>
        <taxon>Lyssacinosida</taxon>
        <taxon>Leucopsacidae</taxon>
        <taxon>Oopsacas</taxon>
    </lineage>
</organism>
<reference evidence="3 4" key="1">
    <citation type="journal article" date="2023" name="BMC Biol.">
        <title>The compact genome of the sponge Oopsacas minuta (Hexactinellida) is lacking key metazoan core genes.</title>
        <authorList>
            <person name="Santini S."/>
            <person name="Schenkelaars Q."/>
            <person name="Jourda C."/>
            <person name="Duchesne M."/>
            <person name="Belahbib H."/>
            <person name="Rocher C."/>
            <person name="Selva M."/>
            <person name="Riesgo A."/>
            <person name="Vervoort M."/>
            <person name="Leys S.P."/>
            <person name="Kodjabachian L."/>
            <person name="Le Bivic A."/>
            <person name="Borchiellini C."/>
            <person name="Claverie J.M."/>
            <person name="Renard E."/>
        </authorList>
    </citation>
    <scope>NUCLEOTIDE SEQUENCE [LARGE SCALE GENOMIC DNA]</scope>
    <source>
        <strain evidence="3">SPO-2</strain>
    </source>
</reference>
<evidence type="ECO:0000313" key="4">
    <source>
        <dbReference type="Proteomes" id="UP001165289"/>
    </source>
</evidence>
<evidence type="ECO:0000256" key="2">
    <source>
        <dbReference type="SAM" id="MobiDB-lite"/>
    </source>
</evidence>
<gene>
    <name evidence="3" type="ORF">LOD99_13146</name>
</gene>
<dbReference type="EMBL" id="JAKMXF010000365">
    <property type="protein sequence ID" value="KAI6645888.1"/>
    <property type="molecule type" value="Genomic_DNA"/>
</dbReference>
<keyword evidence="1" id="KW-0175">Coiled coil</keyword>
<name>A0AAV7JAY8_9METZ</name>
<dbReference type="InterPro" id="IPR037696">
    <property type="entry name" value="CCDC77"/>
</dbReference>
<proteinExistence type="predicted"/>
<sequence>MNISPNCSLIAGAGSLPDIEERLHRLRPSRELLEFYRKKISEYDTDYESLEQRLEQYRASFDSQQREEIEVKRREEEIAELQKALSDVQLYLFQEREHVLRLYAENDHLKIKELEDRKTIHHLLSLGPLDQSETTYFVKGSHSKHLVAVVPHYKVGDGDVIPDGKTTHAKSRSFVREESDKSTGKSEIAAKPSQIEKENESLKLSYESLEVQLSEQSKLAKEQMELLLEDRRVKEDEFDLRIERDMEKLDRSQERLKRTQDLLYQSTKDFLKLKYETRVKERAWVEDRASLLKRMDQLTSKLDDITGEDELLGHKHLDVSIERPSPVSTEFLRQQLEQSQLLAENYREQCIRGEEQLGKLKEESEIGKHLYQERIDKLSRRLQLLNQRYEALEQRRNLEVEGYKNDIKMLRGKMKDLERQLYKVTLSLCGDQDMAILGNVRKTAGRSKELVDDLHDMKTKVYQLEDQFRHVHDR</sequence>
<evidence type="ECO:0000313" key="3">
    <source>
        <dbReference type="EMBL" id="KAI6645888.1"/>
    </source>
</evidence>
<dbReference type="AlphaFoldDB" id="A0AAV7JAY8"/>
<protein>
    <submittedName>
        <fullName evidence="3">Coiled-coil domain-containing protein 77-like</fullName>
    </submittedName>
</protein>
<dbReference type="PANTHER" id="PTHR22091">
    <property type="entry name" value="COILED-COIL DOMAIN-CONTAINING PROTEIN 77"/>
    <property type="match status" value="1"/>
</dbReference>
<keyword evidence="4" id="KW-1185">Reference proteome</keyword>
<dbReference type="PANTHER" id="PTHR22091:SF1">
    <property type="entry name" value="COILED-COIL DOMAIN-CONTAINING PROTEIN 77"/>
    <property type="match status" value="1"/>
</dbReference>
<comment type="caution">
    <text evidence="3">The sequence shown here is derived from an EMBL/GenBank/DDBJ whole genome shotgun (WGS) entry which is preliminary data.</text>
</comment>
<evidence type="ECO:0000256" key="1">
    <source>
        <dbReference type="SAM" id="Coils"/>
    </source>
</evidence>
<accession>A0AAV7JAY8</accession>
<feature type="coiled-coil region" evidence="1">
    <location>
        <begin position="33"/>
        <end position="84"/>
    </location>
</feature>
<dbReference type="GO" id="GO:0005813">
    <property type="term" value="C:centrosome"/>
    <property type="evidence" value="ECO:0007669"/>
    <property type="project" value="TreeGrafter"/>
</dbReference>
<feature type="compositionally biased region" description="Basic and acidic residues" evidence="2">
    <location>
        <begin position="174"/>
        <end position="184"/>
    </location>
</feature>
<feature type="region of interest" description="Disordered" evidence="2">
    <location>
        <begin position="164"/>
        <end position="192"/>
    </location>
</feature>